<dbReference type="Proteomes" id="UP000676967">
    <property type="component" value="Chromosome"/>
</dbReference>
<feature type="transmembrane region" description="Helical" evidence="9">
    <location>
        <begin position="150"/>
        <end position="174"/>
    </location>
</feature>
<feature type="transmembrane region" description="Helical" evidence="9">
    <location>
        <begin position="37"/>
        <end position="59"/>
    </location>
</feature>
<proteinExistence type="inferred from homology"/>
<dbReference type="InterPro" id="IPR002549">
    <property type="entry name" value="AI-2E-like"/>
</dbReference>
<evidence type="ECO:0000256" key="9">
    <source>
        <dbReference type="SAM" id="Phobius"/>
    </source>
</evidence>
<evidence type="ECO:0000256" key="8">
    <source>
        <dbReference type="SAM" id="MobiDB-lite"/>
    </source>
</evidence>
<name>A0ABM7LKM5_9ACTN</name>
<evidence type="ECO:0000313" key="10">
    <source>
        <dbReference type="EMBL" id="BCJ39811.1"/>
    </source>
</evidence>
<evidence type="ECO:0000256" key="7">
    <source>
        <dbReference type="ARBA" id="ARBA00023136"/>
    </source>
</evidence>
<dbReference type="EMBL" id="AP023356">
    <property type="protein sequence ID" value="BCJ39811.1"/>
    <property type="molecule type" value="Genomic_DNA"/>
</dbReference>
<feature type="transmembrane region" description="Helical" evidence="9">
    <location>
        <begin position="71"/>
        <end position="93"/>
    </location>
</feature>
<feature type="transmembrane region" description="Helical" evidence="9">
    <location>
        <begin position="12"/>
        <end position="31"/>
    </location>
</feature>
<evidence type="ECO:0000256" key="6">
    <source>
        <dbReference type="ARBA" id="ARBA00022989"/>
    </source>
</evidence>
<dbReference type="RefSeq" id="WP_189330701.1">
    <property type="nucleotide sequence ID" value="NZ_AP023356.1"/>
</dbReference>
<keyword evidence="6 9" id="KW-1133">Transmembrane helix</keyword>
<dbReference type="PANTHER" id="PTHR21716:SF53">
    <property type="entry name" value="PERMEASE PERM-RELATED"/>
    <property type="match status" value="1"/>
</dbReference>
<accession>A0ABM7LKM5</accession>
<feature type="transmembrane region" description="Helical" evidence="9">
    <location>
        <begin position="234"/>
        <end position="259"/>
    </location>
</feature>
<comment type="similarity">
    <text evidence="2">Belongs to the autoinducer-2 exporter (AI-2E) (TC 2.A.86) family.</text>
</comment>
<dbReference type="Pfam" id="PF01594">
    <property type="entry name" value="AI-2E_transport"/>
    <property type="match status" value="1"/>
</dbReference>
<feature type="transmembrane region" description="Helical" evidence="9">
    <location>
        <begin position="266"/>
        <end position="286"/>
    </location>
</feature>
<feature type="region of interest" description="Disordered" evidence="8">
    <location>
        <begin position="347"/>
        <end position="368"/>
    </location>
</feature>
<evidence type="ECO:0000256" key="5">
    <source>
        <dbReference type="ARBA" id="ARBA00022692"/>
    </source>
</evidence>
<evidence type="ECO:0000256" key="2">
    <source>
        <dbReference type="ARBA" id="ARBA00009773"/>
    </source>
</evidence>
<protein>
    <submittedName>
        <fullName evidence="10">AI-2E family transporter</fullName>
    </submittedName>
</protein>
<dbReference type="PANTHER" id="PTHR21716">
    <property type="entry name" value="TRANSMEMBRANE PROTEIN"/>
    <property type="match status" value="1"/>
</dbReference>
<feature type="transmembrane region" description="Helical" evidence="9">
    <location>
        <begin position="206"/>
        <end position="228"/>
    </location>
</feature>
<feature type="transmembrane region" description="Helical" evidence="9">
    <location>
        <begin position="306"/>
        <end position="337"/>
    </location>
</feature>
<evidence type="ECO:0000256" key="1">
    <source>
        <dbReference type="ARBA" id="ARBA00004651"/>
    </source>
</evidence>
<comment type="subcellular location">
    <subcellularLocation>
        <location evidence="1">Cell membrane</location>
        <topology evidence="1">Multi-pass membrane protein</topology>
    </subcellularLocation>
</comment>
<gene>
    <name evidence="10" type="ORF">Aiant_04680</name>
</gene>
<reference evidence="10 11" key="1">
    <citation type="submission" date="2020-08" db="EMBL/GenBank/DDBJ databases">
        <title>Whole genome shotgun sequence of Actinoplanes ianthinogenes NBRC 13996.</title>
        <authorList>
            <person name="Komaki H."/>
            <person name="Tamura T."/>
        </authorList>
    </citation>
    <scope>NUCLEOTIDE SEQUENCE [LARGE SCALE GENOMIC DNA]</scope>
    <source>
        <strain evidence="10 11">NBRC 13996</strain>
    </source>
</reference>
<keyword evidence="5 9" id="KW-0812">Transmembrane</keyword>
<keyword evidence="11" id="KW-1185">Reference proteome</keyword>
<keyword evidence="3" id="KW-0813">Transport</keyword>
<evidence type="ECO:0000256" key="4">
    <source>
        <dbReference type="ARBA" id="ARBA00022475"/>
    </source>
</evidence>
<evidence type="ECO:0000256" key="3">
    <source>
        <dbReference type="ARBA" id="ARBA00022448"/>
    </source>
</evidence>
<keyword evidence="4" id="KW-1003">Cell membrane</keyword>
<sequence>MGETDNRMVARRTLVVIGLLIATTALLMLGYETRRVLTWIVIAGFFAVALHPAVTWMTAKIPSCPRWLATLLVFVAGLAVLTGLITVFALPLAREGSQVAANLPTIIEDARSGRGPVGHLIERFHLLKYAQNNTGRIREYLTGLGAPALVFLRSIAAGITGAATIVVLSFLMVLQAPRLIDGFLALFAPHRAEHLRRVGHDCSRTITGYLTGNLMISAICGTLTYAVLRVMGVPYAGLIALFVGFADLIPLIGATLGAVAAGVTAFVHSTTAGIVVVVFFVLYQQLENHLLQPMIFARTVKLNPLTVLVAILMAVELAGILGALLAVPAAGILKILARDVWENRHGRPNAGPAIGEERTSAHAAGTTDTRAALQRGVGAGSPVATGHAPSR</sequence>
<keyword evidence="7 9" id="KW-0472">Membrane</keyword>
<evidence type="ECO:0000313" key="11">
    <source>
        <dbReference type="Proteomes" id="UP000676967"/>
    </source>
</evidence>
<organism evidence="10 11">
    <name type="scientific">Actinoplanes ianthinogenes</name>
    <dbReference type="NCBI Taxonomy" id="122358"/>
    <lineage>
        <taxon>Bacteria</taxon>
        <taxon>Bacillati</taxon>
        <taxon>Actinomycetota</taxon>
        <taxon>Actinomycetes</taxon>
        <taxon>Micromonosporales</taxon>
        <taxon>Micromonosporaceae</taxon>
        <taxon>Actinoplanes</taxon>
    </lineage>
</organism>